<dbReference type="GO" id="GO:0006313">
    <property type="term" value="P:DNA transposition"/>
    <property type="evidence" value="ECO:0007669"/>
    <property type="project" value="InterPro"/>
</dbReference>
<dbReference type="GO" id="GO:0003677">
    <property type="term" value="F:DNA binding"/>
    <property type="evidence" value="ECO:0007669"/>
    <property type="project" value="InterPro"/>
</dbReference>
<dbReference type="STRING" id="1304275.C41B8_05917"/>
<comment type="caution">
    <text evidence="2">The sequence shown here is derived from an EMBL/GenBank/DDBJ whole genome shotgun (WGS) entry which is preliminary data.</text>
</comment>
<dbReference type="eggNOG" id="COG3385">
    <property type="taxonomic scope" value="Bacteria"/>
</dbReference>
<name>A0A084IN13_SALHC</name>
<evidence type="ECO:0000313" key="2">
    <source>
        <dbReference type="EMBL" id="KEZ78097.1"/>
    </source>
</evidence>
<keyword evidence="3" id="KW-1185">Reference proteome</keyword>
<dbReference type="EMBL" id="APNK01000006">
    <property type="protein sequence ID" value="KEZ78097.1"/>
    <property type="molecule type" value="Genomic_DNA"/>
</dbReference>
<dbReference type="Proteomes" id="UP000028302">
    <property type="component" value="Unassembled WGS sequence"/>
</dbReference>
<evidence type="ECO:0000259" key="1">
    <source>
        <dbReference type="Pfam" id="PF01609"/>
    </source>
</evidence>
<proteinExistence type="predicted"/>
<accession>A0A084IN13</accession>
<dbReference type="InterPro" id="IPR002559">
    <property type="entry name" value="Transposase_11"/>
</dbReference>
<dbReference type="PANTHER" id="PTHR30007">
    <property type="entry name" value="PHP DOMAIN PROTEIN"/>
    <property type="match status" value="1"/>
</dbReference>
<gene>
    <name evidence="2" type="ORF">C41B8_05917</name>
</gene>
<organism evidence="2 3">
    <name type="scientific">Salinisphaera hydrothermalis (strain C41B8)</name>
    <dbReference type="NCBI Taxonomy" id="1304275"/>
    <lineage>
        <taxon>Bacteria</taxon>
        <taxon>Pseudomonadati</taxon>
        <taxon>Pseudomonadota</taxon>
        <taxon>Gammaproteobacteria</taxon>
        <taxon>Salinisphaerales</taxon>
        <taxon>Salinisphaeraceae</taxon>
        <taxon>Salinisphaera</taxon>
    </lineage>
</organism>
<protein>
    <submittedName>
        <fullName evidence="2">IS4 family transposase</fullName>
    </submittedName>
</protein>
<dbReference type="PANTHER" id="PTHR30007:SF1">
    <property type="entry name" value="BLR1914 PROTEIN"/>
    <property type="match status" value="1"/>
</dbReference>
<dbReference type="GO" id="GO:0004803">
    <property type="term" value="F:transposase activity"/>
    <property type="evidence" value="ECO:0007669"/>
    <property type="project" value="InterPro"/>
</dbReference>
<dbReference type="AlphaFoldDB" id="A0A084IN13"/>
<sequence>MIHGVEAEHLIADKGYDSNAIVEHAQSQGMHVQIPSRVHRKTPRALDTALYQHRHLVENAFEQLKRWRGLATRYAKRLSSFLAQAQIACLCLWLKIS</sequence>
<dbReference type="Pfam" id="PF01609">
    <property type="entry name" value="DDE_Tnp_1"/>
    <property type="match status" value="1"/>
</dbReference>
<feature type="domain" description="Transposase IS4-like" evidence="1">
    <location>
        <begin position="8"/>
        <end position="93"/>
    </location>
</feature>
<reference evidence="2 3" key="1">
    <citation type="submission" date="2013-03" db="EMBL/GenBank/DDBJ databases">
        <title>Salinisphaera hydrothermalis C41B8 Genome Sequencing.</title>
        <authorList>
            <person name="Li C."/>
            <person name="Lai Q."/>
            <person name="Shao Z."/>
        </authorList>
    </citation>
    <scope>NUCLEOTIDE SEQUENCE [LARGE SCALE GENOMIC DNA]</scope>
    <source>
        <strain evidence="2 3">C41B8</strain>
    </source>
</reference>
<evidence type="ECO:0000313" key="3">
    <source>
        <dbReference type="Proteomes" id="UP000028302"/>
    </source>
</evidence>